<keyword evidence="3" id="KW-1185">Reference proteome</keyword>
<dbReference type="Proteomes" id="UP000248168">
    <property type="component" value="Unassembled WGS sequence"/>
</dbReference>
<evidence type="ECO:0000256" key="1">
    <source>
        <dbReference type="SAM" id="MobiDB-lite"/>
    </source>
</evidence>
<feature type="region of interest" description="Disordered" evidence="1">
    <location>
        <begin position="115"/>
        <end position="134"/>
    </location>
</feature>
<dbReference type="AlphaFoldDB" id="A0A330L6P5"/>
<gene>
    <name evidence="2" type="ORF">NITLEN_20570</name>
</gene>
<protein>
    <submittedName>
        <fullName evidence="2">Uncharacterized protein</fullName>
    </submittedName>
</protein>
<dbReference type="EMBL" id="OUNR01000012">
    <property type="protein sequence ID" value="SPP64930.1"/>
    <property type="molecule type" value="Genomic_DNA"/>
</dbReference>
<reference evidence="3" key="1">
    <citation type="submission" date="2018-04" db="EMBL/GenBank/DDBJ databases">
        <authorList>
            <person name="Lucker S."/>
            <person name="Sakoula D."/>
        </authorList>
    </citation>
    <scope>NUCLEOTIDE SEQUENCE [LARGE SCALE GENOMIC DNA]</scope>
</reference>
<sequence>MLVFRCVSRVGVDSVAPHPDNSAIMQSLDIYNPGMPDLQFVLFVSALCTSDLPTLNIPQPVRDELFERCWALVHTGPPPVSKRERVLDLRHGNDLTLDACMEAIQSILGDAGITTITWDHPPSPPTRSSTPEAQPLIDRLQQLYPDQPDVVDPDGGHAG</sequence>
<organism evidence="2 3">
    <name type="scientific">Nitrospira lenta</name>
    <dbReference type="NCBI Taxonomy" id="1436998"/>
    <lineage>
        <taxon>Bacteria</taxon>
        <taxon>Pseudomonadati</taxon>
        <taxon>Nitrospirota</taxon>
        <taxon>Nitrospiria</taxon>
        <taxon>Nitrospirales</taxon>
        <taxon>Nitrospiraceae</taxon>
        <taxon>Nitrospira</taxon>
    </lineage>
</organism>
<evidence type="ECO:0000313" key="2">
    <source>
        <dbReference type="EMBL" id="SPP64930.1"/>
    </source>
</evidence>
<evidence type="ECO:0000313" key="3">
    <source>
        <dbReference type="Proteomes" id="UP000248168"/>
    </source>
</evidence>
<accession>A0A330L6P5</accession>
<proteinExistence type="predicted"/>
<name>A0A330L6P5_9BACT</name>
<dbReference type="InParanoid" id="A0A330L6P5"/>